<name>A0A7X6FSX2_9HYPH</name>
<dbReference type="Proteomes" id="UP000558475">
    <property type="component" value="Unassembled WGS sequence"/>
</dbReference>
<organism evidence="1 2">
    <name type="scientific">Brucella tritici</name>
    <dbReference type="NCBI Taxonomy" id="94626"/>
    <lineage>
        <taxon>Bacteria</taxon>
        <taxon>Pseudomonadati</taxon>
        <taxon>Pseudomonadota</taxon>
        <taxon>Alphaproteobacteria</taxon>
        <taxon>Hyphomicrobiales</taxon>
        <taxon>Brucellaceae</taxon>
        <taxon>Brucella/Ochrobactrum group</taxon>
        <taxon>Brucella</taxon>
    </lineage>
</organism>
<protein>
    <submittedName>
        <fullName evidence="1">Uncharacterized protein</fullName>
    </submittedName>
</protein>
<comment type="caution">
    <text evidence="1">The sequence shown here is derived from an EMBL/GenBank/DDBJ whole genome shotgun (WGS) entry which is preliminary data.</text>
</comment>
<reference evidence="1 2" key="1">
    <citation type="submission" date="2020-04" db="EMBL/GenBank/DDBJ databases">
        <title>Whole genome sequencing of clinical and environmental type strains of Ochrobactrum.</title>
        <authorList>
            <person name="Dharne M."/>
        </authorList>
    </citation>
    <scope>NUCLEOTIDE SEQUENCE [LARGE SCALE GENOMIC DNA]</scope>
    <source>
        <strain evidence="1 2">DSM 13340</strain>
    </source>
</reference>
<evidence type="ECO:0000313" key="2">
    <source>
        <dbReference type="Proteomes" id="UP000558475"/>
    </source>
</evidence>
<accession>A0A7X6FSX2</accession>
<proteinExistence type="predicted"/>
<sequence>MAHISTYRVSHLHAINFRDFYDLAGIFLVGKYTINNVLNGAVTPLTG</sequence>
<evidence type="ECO:0000313" key="1">
    <source>
        <dbReference type="EMBL" id="NKW11329.1"/>
    </source>
</evidence>
<dbReference type="AlphaFoldDB" id="A0A7X6FSX2"/>
<gene>
    <name evidence="1" type="ORF">HGG76_27410</name>
</gene>
<dbReference type="EMBL" id="JAAXZB010000005">
    <property type="protein sequence ID" value="NKW11329.1"/>
    <property type="molecule type" value="Genomic_DNA"/>
</dbReference>